<organism evidence="1 2">
    <name type="scientific">Paraburkholderia tagetis</name>
    <dbReference type="NCBI Taxonomy" id="2913261"/>
    <lineage>
        <taxon>Bacteria</taxon>
        <taxon>Pseudomonadati</taxon>
        <taxon>Pseudomonadota</taxon>
        <taxon>Betaproteobacteria</taxon>
        <taxon>Burkholderiales</taxon>
        <taxon>Burkholderiaceae</taxon>
        <taxon>Paraburkholderia</taxon>
    </lineage>
</organism>
<gene>
    <name evidence="1" type="ORF">L5014_02465</name>
</gene>
<protein>
    <submittedName>
        <fullName evidence="1">Uncharacterized protein</fullName>
    </submittedName>
</protein>
<keyword evidence="2" id="KW-1185">Reference proteome</keyword>
<dbReference type="Proteomes" id="UP001139308">
    <property type="component" value="Unassembled WGS sequence"/>
</dbReference>
<accession>A0A9X1UD44</accession>
<dbReference type="AlphaFoldDB" id="A0A9X1UD44"/>
<name>A0A9X1UD44_9BURK</name>
<dbReference type="Gene3D" id="3.10.150.10">
    <property type="entry name" value="DNA Polymerase III, subunit A, domain 2"/>
    <property type="match status" value="1"/>
</dbReference>
<proteinExistence type="predicted"/>
<evidence type="ECO:0000313" key="2">
    <source>
        <dbReference type="Proteomes" id="UP001139308"/>
    </source>
</evidence>
<evidence type="ECO:0000313" key="1">
    <source>
        <dbReference type="EMBL" id="MCG5072234.1"/>
    </source>
</evidence>
<comment type="caution">
    <text evidence="1">The sequence shown here is derived from an EMBL/GenBank/DDBJ whole genome shotgun (WGS) entry which is preliminary data.</text>
</comment>
<dbReference type="RefSeq" id="WP_238461985.1">
    <property type="nucleotide sequence ID" value="NZ_JAKLJA010000001.1"/>
</dbReference>
<reference evidence="1" key="1">
    <citation type="submission" date="2022-01" db="EMBL/GenBank/DDBJ databases">
        <title>Genome sequence and assembly of Parabukholderia sp. RG36.</title>
        <authorList>
            <person name="Chhetri G."/>
        </authorList>
    </citation>
    <scope>NUCLEOTIDE SEQUENCE</scope>
    <source>
        <strain evidence="1">RG36</strain>
    </source>
</reference>
<dbReference type="SUPFAM" id="SSF55979">
    <property type="entry name" value="DNA clamp"/>
    <property type="match status" value="1"/>
</dbReference>
<dbReference type="InterPro" id="IPR046938">
    <property type="entry name" value="DNA_clamp_sf"/>
</dbReference>
<sequence length="236" mass="26196">MNVPNEAQMSIEGMPPADVDFSAPARMVARVNSMTIKLAFPFMPQNDIRYYLNGMNIRPLEDDTAMIVATDGHRYIVIRDQHGYVENEIIVSVKKDSLKSCNAKSTLDVMSNGASMINDELGQPQFIQPGRSLIEGTFPRIENVASAIGYREGISGAINPTYLKDALLLGQHFGSIRFFTKDADSPLMFVVGGLGDLEVFGGIMKVRDSFEQLSQWFPRPSNQFDLTSDSYRGKVD</sequence>
<dbReference type="EMBL" id="JAKLJA010000001">
    <property type="protein sequence ID" value="MCG5072234.1"/>
    <property type="molecule type" value="Genomic_DNA"/>
</dbReference>